<organism evidence="2 3">
    <name type="scientific">Limosilactobacillus reuteri CF48-3A</name>
    <dbReference type="NCBI Taxonomy" id="525341"/>
    <lineage>
        <taxon>Bacteria</taxon>
        <taxon>Bacillati</taxon>
        <taxon>Bacillota</taxon>
        <taxon>Bacilli</taxon>
        <taxon>Lactobacillales</taxon>
        <taxon>Lactobacillaceae</taxon>
        <taxon>Limosilactobacillus</taxon>
    </lineage>
</organism>
<evidence type="ECO:0000313" key="3">
    <source>
        <dbReference type="Proteomes" id="UP000003419"/>
    </source>
</evidence>
<evidence type="ECO:0000256" key="1">
    <source>
        <dbReference type="SAM" id="Phobius"/>
    </source>
</evidence>
<feature type="transmembrane region" description="Helical" evidence="1">
    <location>
        <begin position="16"/>
        <end position="38"/>
    </location>
</feature>
<accession>A0A8D9VVI7</accession>
<proteinExistence type="predicted"/>
<dbReference type="Proteomes" id="UP000003419">
    <property type="component" value="Unassembled WGS sequence"/>
</dbReference>
<keyword evidence="1" id="KW-1133">Transmembrane helix</keyword>
<keyword evidence="1" id="KW-0812">Transmembrane</keyword>
<dbReference type="EMBL" id="ACHG01000014">
    <property type="protein sequence ID" value="EEI66551.1"/>
    <property type="molecule type" value="Genomic_DNA"/>
</dbReference>
<protein>
    <submittedName>
        <fullName evidence="2">Uncharacterized protein</fullName>
    </submittedName>
</protein>
<comment type="caution">
    <text evidence="2">The sequence shown here is derived from an EMBL/GenBank/DDBJ whole genome shotgun (WGS) entry which is preliminary data.</text>
</comment>
<dbReference type="AlphaFoldDB" id="A0A8D9VVI7"/>
<name>A0A8D9VVI7_LIMRT</name>
<sequence>MIYFWSIIKDLGKAKVIFVADGGIIPLAMVQFIEYIFYIQQL</sequence>
<reference evidence="2 3" key="1">
    <citation type="submission" date="2009-01" db="EMBL/GenBank/DDBJ databases">
        <authorList>
            <person name="Qin X."/>
            <person name="Bachman B."/>
            <person name="Battles P."/>
            <person name="Bell A."/>
            <person name="Bess C."/>
            <person name="Bickham C."/>
            <person name="Chaboub L."/>
            <person name="Chen D."/>
            <person name="Coyle M."/>
            <person name="Deiros D.R."/>
            <person name="Dinh H."/>
            <person name="Forbes L."/>
            <person name="Fowler G."/>
            <person name="Francisco L."/>
            <person name="Fu Q."/>
            <person name="Gubbala S."/>
            <person name="Hale W."/>
            <person name="Han Y."/>
            <person name="Hemphill L."/>
            <person name="Highlander S.K."/>
            <person name="Hirani K."/>
            <person name="Hogues M."/>
            <person name="Jackson L."/>
            <person name="Jakkamsetti A."/>
            <person name="Javaid M."/>
            <person name="Jiang H."/>
            <person name="Korchina V."/>
            <person name="Kovar C."/>
            <person name="Lara F."/>
            <person name="Lee S."/>
            <person name="Mata R."/>
            <person name="Mathew T."/>
            <person name="Moen C."/>
            <person name="Morales K."/>
            <person name="Munidasa M."/>
            <person name="Nazareth L."/>
            <person name="Ngo R."/>
            <person name="Nguyen L."/>
            <person name="Okwuonu G."/>
            <person name="Ongeri F."/>
            <person name="Patil S."/>
            <person name="Petrosino J."/>
            <person name="Pham C."/>
            <person name="Pham P."/>
            <person name="Pu L.-L."/>
            <person name="Puazo M."/>
            <person name="Raj R."/>
            <person name="Reid J."/>
            <person name="Rouhana J."/>
            <person name="Saada N."/>
            <person name="Shang Y."/>
            <person name="Simmons D."/>
            <person name="Thornton R."/>
            <person name="Warren J."/>
            <person name="Weissenberger G."/>
            <person name="Zhang J."/>
            <person name="Zhang L."/>
            <person name="Zhou C."/>
            <person name="Zhu D."/>
            <person name="Muzny D."/>
            <person name="Worley K."/>
            <person name="Gibbs R."/>
        </authorList>
    </citation>
    <scope>NUCLEOTIDE SEQUENCE [LARGE SCALE GENOMIC DNA]</scope>
    <source>
        <strain evidence="2 3">CF48-3A</strain>
    </source>
</reference>
<gene>
    <name evidence="2" type="ORF">HMPREF0534_0139</name>
</gene>
<evidence type="ECO:0000313" key="2">
    <source>
        <dbReference type="EMBL" id="EEI66551.1"/>
    </source>
</evidence>
<keyword evidence="1" id="KW-0472">Membrane</keyword>